<dbReference type="RefSeq" id="WP_076979896.1">
    <property type="nucleotide sequence ID" value="NZ_CP019124.1"/>
</dbReference>
<evidence type="ECO:0000256" key="3">
    <source>
        <dbReference type="ARBA" id="ARBA00022679"/>
    </source>
</evidence>
<dbReference type="PANTHER" id="PTHR43179">
    <property type="entry name" value="RHAMNOSYLTRANSFERASE WBBL"/>
    <property type="match status" value="1"/>
</dbReference>
<comment type="similarity">
    <text evidence="1">Belongs to the glycosyltransferase 2 family.</text>
</comment>
<organism evidence="5 6">
    <name type="scientific">Brevirhabdus pacifica</name>
    <dbReference type="NCBI Taxonomy" id="1267768"/>
    <lineage>
        <taxon>Bacteria</taxon>
        <taxon>Pseudomonadati</taxon>
        <taxon>Pseudomonadota</taxon>
        <taxon>Alphaproteobacteria</taxon>
        <taxon>Rhodobacterales</taxon>
        <taxon>Paracoccaceae</taxon>
        <taxon>Brevirhabdus</taxon>
    </lineage>
</organism>
<protein>
    <recommendedName>
        <fullName evidence="4">Glycosyltransferase 2-like domain-containing protein</fullName>
    </recommendedName>
</protein>
<evidence type="ECO:0000256" key="2">
    <source>
        <dbReference type="ARBA" id="ARBA00022676"/>
    </source>
</evidence>
<keyword evidence="6" id="KW-1185">Reference proteome</keyword>
<dbReference type="InterPro" id="IPR001173">
    <property type="entry name" value="Glyco_trans_2-like"/>
</dbReference>
<dbReference type="EMBL" id="CP019124">
    <property type="protein sequence ID" value="APX89875.1"/>
    <property type="molecule type" value="Genomic_DNA"/>
</dbReference>
<sequence>MTPARPESDPGAAHKACGDWPAVSVIVVSHGRPDLLPRCIASLRTQFHRPLEVIVVADAAGLEALTGQDDLKLARLDLPNISRARNMGLALAAAPVVAFLDDDAVARPDWLTGLMAGFALPGVAAVGGHVIGRNGFSYQWRTRQVDAQGHAVDLEAGAGPVYLPIPDRDHAVKLEGTNCAFRTATLRAMGGFDEGFHFYLDETDLCWRLHREGAGVAVVPGALVHHGFAASRRRTTARVPLDMTEIGASTMLYLRKHAPPGSHAGALARLTRDQHARLCDHLRAGRLDPGQVNRLMKTLANGIAAGRGRCPTPAPTLGEIPAFKPFKPFNAWGRHEAQELLAGRPWQKKRLFQRASRLAEQGILAHVIILWPDARFHRRRFDARGFWVQEGGLFGRAERDEPLFRLVRFSRRVAKEAQGFAPP</sequence>
<dbReference type="Pfam" id="PF00535">
    <property type="entry name" value="Glycos_transf_2"/>
    <property type="match status" value="1"/>
</dbReference>
<dbReference type="SUPFAM" id="SSF53448">
    <property type="entry name" value="Nucleotide-diphospho-sugar transferases"/>
    <property type="match status" value="1"/>
</dbReference>
<dbReference type="GO" id="GO:0016757">
    <property type="term" value="F:glycosyltransferase activity"/>
    <property type="evidence" value="ECO:0007669"/>
    <property type="project" value="UniProtKB-KW"/>
</dbReference>
<reference evidence="5 6" key="1">
    <citation type="submission" date="2017-01" db="EMBL/GenBank/DDBJ databases">
        <title>Genomic analysis of Xuhuaishuia manganoxidans DY6-4.</title>
        <authorList>
            <person name="Wang X."/>
        </authorList>
    </citation>
    <scope>NUCLEOTIDE SEQUENCE [LARGE SCALE GENOMIC DNA]</scope>
    <source>
        <strain evidence="5 6">DY6-4</strain>
    </source>
</reference>
<gene>
    <name evidence="5" type="ORF">BV394_09235</name>
</gene>
<feature type="domain" description="Glycosyltransferase 2-like" evidence="4">
    <location>
        <begin position="24"/>
        <end position="146"/>
    </location>
</feature>
<dbReference type="InterPro" id="IPR029044">
    <property type="entry name" value="Nucleotide-diphossugar_trans"/>
</dbReference>
<evidence type="ECO:0000256" key="1">
    <source>
        <dbReference type="ARBA" id="ARBA00006739"/>
    </source>
</evidence>
<dbReference type="Proteomes" id="UP000187266">
    <property type="component" value="Chromosome"/>
</dbReference>
<dbReference type="PANTHER" id="PTHR43179:SF12">
    <property type="entry name" value="GALACTOFURANOSYLTRANSFERASE GLFT2"/>
    <property type="match status" value="1"/>
</dbReference>
<name>A0A1U7DIX4_9RHOB</name>
<proteinExistence type="inferred from homology"/>
<dbReference type="Gene3D" id="3.90.550.10">
    <property type="entry name" value="Spore Coat Polysaccharide Biosynthesis Protein SpsA, Chain A"/>
    <property type="match status" value="1"/>
</dbReference>
<keyword evidence="2" id="KW-0328">Glycosyltransferase</keyword>
<evidence type="ECO:0000259" key="4">
    <source>
        <dbReference type="Pfam" id="PF00535"/>
    </source>
</evidence>
<dbReference type="AlphaFoldDB" id="A0A1U7DIX4"/>
<evidence type="ECO:0000313" key="6">
    <source>
        <dbReference type="Proteomes" id="UP000187266"/>
    </source>
</evidence>
<keyword evidence="3" id="KW-0808">Transferase</keyword>
<dbReference type="STRING" id="1267768.BV394_09235"/>
<accession>A0A1U7DIX4</accession>
<accession>A0A2M9DBP7</accession>
<evidence type="ECO:0000313" key="5">
    <source>
        <dbReference type="EMBL" id="APX89875.1"/>
    </source>
</evidence>